<dbReference type="InterPro" id="IPR001680">
    <property type="entry name" value="WD40_rpt"/>
</dbReference>
<comment type="subcellular location">
    <subcellularLocation>
        <location evidence="1">Nucleus</location>
    </subcellularLocation>
</comment>
<dbReference type="GO" id="GO:0048188">
    <property type="term" value="C:Set1C/COMPASS complex"/>
    <property type="evidence" value="ECO:0007669"/>
    <property type="project" value="TreeGrafter"/>
</dbReference>
<keyword evidence="3 6" id="KW-0853">WD repeat</keyword>
<dbReference type="Pfam" id="PF00400">
    <property type="entry name" value="WD40"/>
    <property type="match status" value="3"/>
</dbReference>
<keyword evidence="5" id="KW-0539">Nucleus</keyword>
<feature type="region of interest" description="Disordered" evidence="7">
    <location>
        <begin position="1"/>
        <end position="41"/>
    </location>
</feature>
<dbReference type="InterPro" id="IPR024977">
    <property type="entry name" value="Apc4-like_WD40_dom"/>
</dbReference>
<accession>A0A5C3EZD6</accession>
<sequence>MAATSSAATHSNAAASSSSSLPSTKGPSSSSSPSSSSKAAPALSEPVTLTAPYLATFRPAKVYSYSRKPDSQITSLCYDDRGQLVLSSSSDETLHIYDCITGKHVHETVSNKYGCHLARFTHHSSSVIYASTKQDETIRYHSVHHNSYLQYFRGHTGKVVGLEMSPVDDTFLSAAVDDSVRLWDLRSPTSQGHLNLKGHPVVAYDLTGKVFAIALNQRSAILLYDTRKFDQAPFLTIHLDDTRALSQISMPPRYPIITSLEFNNEGGHLLVGTSGDVHYVVDSFSGAILHRLVGHSGLENASGAPIGMVPEAGISGAEVCWTSDGKLVLAGSANGQIVVWKIPDEPQQQQQQGQQGYPAGGDIPNLNPTTVIPGHEGPVRCLAFSPRLAQLTTGSSQLVLWLPEPPSDI</sequence>
<dbReference type="GO" id="GO:0003682">
    <property type="term" value="F:chromatin binding"/>
    <property type="evidence" value="ECO:0007669"/>
    <property type="project" value="TreeGrafter"/>
</dbReference>
<dbReference type="OrthoDB" id="27537at2759"/>
<evidence type="ECO:0000256" key="1">
    <source>
        <dbReference type="ARBA" id="ARBA00004123"/>
    </source>
</evidence>
<comment type="similarity">
    <text evidence="2">Belongs to the WD repeat SWD2 family.</text>
</comment>
<dbReference type="SUPFAM" id="SSF50978">
    <property type="entry name" value="WD40 repeat-like"/>
    <property type="match status" value="1"/>
</dbReference>
<evidence type="ECO:0000256" key="4">
    <source>
        <dbReference type="ARBA" id="ARBA00022737"/>
    </source>
</evidence>
<keyword evidence="10" id="KW-1185">Reference proteome</keyword>
<reference evidence="9 10" key="1">
    <citation type="submission" date="2018-03" db="EMBL/GenBank/DDBJ databases">
        <authorList>
            <person name="Guldener U."/>
        </authorList>
    </citation>
    <scope>NUCLEOTIDE SEQUENCE [LARGE SCALE GENOMIC DNA]</scope>
    <source>
        <strain evidence="9 10">DAOM196992</strain>
    </source>
</reference>
<dbReference type="PROSITE" id="PS50294">
    <property type="entry name" value="WD_REPEATS_REGION"/>
    <property type="match status" value="1"/>
</dbReference>
<evidence type="ECO:0000313" key="9">
    <source>
        <dbReference type="EMBL" id="SPO37634.1"/>
    </source>
</evidence>
<feature type="domain" description="Anaphase-promoting complex subunit 4-like WD40" evidence="8">
    <location>
        <begin position="61"/>
        <end position="110"/>
    </location>
</feature>
<dbReference type="PROSITE" id="PS50082">
    <property type="entry name" value="WD_REPEATS_2"/>
    <property type="match status" value="1"/>
</dbReference>
<dbReference type="PANTHER" id="PTHR19861:SF0">
    <property type="entry name" value="WD REPEAT-CONTAINING PROTEIN 82"/>
    <property type="match status" value="1"/>
</dbReference>
<organism evidence="9 10">
    <name type="scientific">Pseudozyma flocculosa</name>
    <dbReference type="NCBI Taxonomy" id="84751"/>
    <lineage>
        <taxon>Eukaryota</taxon>
        <taxon>Fungi</taxon>
        <taxon>Dikarya</taxon>
        <taxon>Basidiomycota</taxon>
        <taxon>Ustilaginomycotina</taxon>
        <taxon>Ustilaginomycetes</taxon>
        <taxon>Ustilaginales</taxon>
        <taxon>Ustilaginaceae</taxon>
        <taxon>Pseudozyma</taxon>
    </lineage>
</organism>
<dbReference type="InterPro" id="IPR037867">
    <property type="entry name" value="Swd2/WDR82"/>
</dbReference>
<evidence type="ECO:0000313" key="10">
    <source>
        <dbReference type="Proteomes" id="UP000323386"/>
    </source>
</evidence>
<dbReference type="InterPro" id="IPR015943">
    <property type="entry name" value="WD40/YVTN_repeat-like_dom_sf"/>
</dbReference>
<dbReference type="PANTHER" id="PTHR19861">
    <property type="entry name" value="WD40 REPEAT PROTEIN SWD2"/>
    <property type="match status" value="1"/>
</dbReference>
<dbReference type="SMART" id="SM00320">
    <property type="entry name" value="WD40"/>
    <property type="match status" value="4"/>
</dbReference>
<dbReference type="Pfam" id="PF12894">
    <property type="entry name" value="ANAPC4_WD40"/>
    <property type="match status" value="1"/>
</dbReference>
<dbReference type="InterPro" id="IPR036322">
    <property type="entry name" value="WD40_repeat_dom_sf"/>
</dbReference>
<proteinExistence type="inferred from homology"/>
<evidence type="ECO:0000256" key="6">
    <source>
        <dbReference type="PROSITE-ProRule" id="PRU00221"/>
    </source>
</evidence>
<evidence type="ECO:0000256" key="3">
    <source>
        <dbReference type="ARBA" id="ARBA00022574"/>
    </source>
</evidence>
<dbReference type="EMBL" id="OOIP01000007">
    <property type="protein sequence ID" value="SPO37634.1"/>
    <property type="molecule type" value="Genomic_DNA"/>
</dbReference>
<evidence type="ECO:0000256" key="2">
    <source>
        <dbReference type="ARBA" id="ARBA00005616"/>
    </source>
</evidence>
<name>A0A5C3EZD6_9BASI</name>
<evidence type="ECO:0000259" key="8">
    <source>
        <dbReference type="Pfam" id="PF12894"/>
    </source>
</evidence>
<feature type="repeat" description="WD" evidence="6">
    <location>
        <begin position="152"/>
        <end position="187"/>
    </location>
</feature>
<evidence type="ECO:0000256" key="7">
    <source>
        <dbReference type="SAM" id="MobiDB-lite"/>
    </source>
</evidence>
<dbReference type="Gene3D" id="2.130.10.10">
    <property type="entry name" value="YVTN repeat-like/Quinoprotein amine dehydrogenase"/>
    <property type="match status" value="2"/>
</dbReference>
<dbReference type="AlphaFoldDB" id="A0A5C3EZD6"/>
<keyword evidence="4" id="KW-0677">Repeat</keyword>
<protein>
    <submittedName>
        <fullName evidence="9">Related to SWD2 - subunit of the COMPASS complex</fullName>
    </submittedName>
</protein>
<dbReference type="Proteomes" id="UP000323386">
    <property type="component" value="Unassembled WGS sequence"/>
</dbReference>
<gene>
    <name evidence="9" type="ORF">PSFLO_03109</name>
</gene>
<dbReference type="GO" id="GO:0016070">
    <property type="term" value="P:RNA metabolic process"/>
    <property type="evidence" value="ECO:0007669"/>
    <property type="project" value="UniProtKB-ARBA"/>
</dbReference>
<evidence type="ECO:0000256" key="5">
    <source>
        <dbReference type="ARBA" id="ARBA00023242"/>
    </source>
</evidence>